<evidence type="ECO:0000313" key="1">
    <source>
        <dbReference type="EMBL" id="NCA59058.1"/>
    </source>
</evidence>
<accession>A0A6B2EVQ2</accession>
<protein>
    <recommendedName>
        <fullName evidence="2">DUF2357 domain-containing protein</fullName>
    </recommendedName>
</protein>
<dbReference type="RefSeq" id="WP_166538888.1">
    <property type="nucleotide sequence ID" value="NZ_PDFF01000078.1"/>
</dbReference>
<dbReference type="AlphaFoldDB" id="A0A6B2EVQ2"/>
<comment type="caution">
    <text evidence="1">The sequence shown here is derived from an EMBL/GenBank/DDBJ whole genome shotgun (WGS) entry which is preliminary data.</text>
</comment>
<sequence>MIDCYVNIYNDNDEFRIPLTDSGSYEVRENDKLVFHLIISEHDLLTLGEPVMVIGDIPTKFLKNENSPHGECHFVTCEPSYSHSSRYFFNFFGESEVTIYFEKSEGKTLTFRFNILARKENAKLAEEMLGFISDNVDDAVAICFSRSKNGGGFNSDEEHKFSKYDAVIYAVNYLSRTLPSFINDKKTHWKQKVILSQNGQPTGPDSVYWALTNLDKLSPSTAENYNIYFNNRGYHFDEQPKEVLIDDTNVYENIVINSFLYNADKFLYALTKHYSEFASKEVGYSDTEYVRFDHTMTKYAKIALKMRIKEIEENHALVKKLMFFYKKIINSKINPNIIPKITAFVAKKGHYREAFRLINIANLSSAPAFDDTNFLFGLKNLSIVYEITSLIMLHKSISEIFGVSLSLQSYREHSETNGFGGVAVNRPTGAVNNHFMFSGDTFQVELLYEPKIFPMASSTRPGDLIDTTNSYATSLYGKHHFCPDFVIKIHSKKWKKSLTLILDSKYKDARNVRDYDIPKLVPRYLFNIHSLSNDNSVTPIDLLIVLFPHDKAGTLVKTVSSKHFITGSHPVLPQALGTIYTPLNNGLDDKLKSLVQYYNLKMM</sequence>
<evidence type="ECO:0008006" key="2">
    <source>
        <dbReference type="Google" id="ProtNLM"/>
    </source>
</evidence>
<gene>
    <name evidence="1" type="ORF">CRN12_21090</name>
</gene>
<dbReference type="EMBL" id="PDFF01000078">
    <property type="protein sequence ID" value="NCA59058.1"/>
    <property type="molecule type" value="Genomic_DNA"/>
</dbReference>
<name>A0A6B2EVQ2_KLEPN</name>
<organism evidence="1">
    <name type="scientific">Klebsiella pneumoniae</name>
    <dbReference type="NCBI Taxonomy" id="573"/>
    <lineage>
        <taxon>Bacteria</taxon>
        <taxon>Pseudomonadati</taxon>
        <taxon>Pseudomonadota</taxon>
        <taxon>Gammaproteobacteria</taxon>
        <taxon>Enterobacterales</taxon>
        <taxon>Enterobacteriaceae</taxon>
        <taxon>Klebsiella/Raoultella group</taxon>
        <taxon>Klebsiella</taxon>
        <taxon>Klebsiella pneumoniae complex</taxon>
    </lineage>
</organism>
<reference evidence="1" key="1">
    <citation type="submission" date="2017-10" db="EMBL/GenBank/DDBJ databases">
        <title>Draft genome sequences of three KPC-producing Klebsiella pneumoniae Sequence-Type 15, 258 and 309, isolated from a hospital in Argentina.</title>
        <authorList>
            <person name="Nievas J."/>
            <person name="Smayevsky J."/>
            <person name="Pin Viso N."/>
            <person name="Vera P."/>
            <person name="Nicola F."/>
            <person name="Aballay D."/>
            <person name="Farber M."/>
        </authorList>
    </citation>
    <scope>NUCLEOTIDE SEQUENCE</scope>
    <source>
        <strain evidence="1">KN-ST309</strain>
    </source>
</reference>
<proteinExistence type="predicted"/>